<keyword evidence="5" id="KW-0963">Cytoplasm</keyword>
<evidence type="ECO:0000256" key="5">
    <source>
        <dbReference type="ARBA" id="ARBA00022490"/>
    </source>
</evidence>
<dbReference type="PANTHER" id="PTHR10259:SF11">
    <property type="entry name" value="THIOPURINE S-METHYLTRANSFERASE"/>
    <property type="match status" value="1"/>
</dbReference>
<dbReference type="AlphaFoldDB" id="A0AAV7VI35"/>
<sequence>MGRYRCQGTMEIPETPPGDETAPRQQSKVVDEEEWKKKWEQKNTSFHKDQVHRLADMGHTITGVDVSEIGLKDFFTEQNIPYVEEDVPAIPGAKLFKSSSGNISLYCCSFYDFIRIPAKYDGIWDKGSLVAINPCDRERYAKTVLSLMEQDCCYLLVTVLYNPVLIEGPPFYVPNSVIEKLYGESCDIRLLQTVDSLDERTRGWGLDYYCERIHLLTLKANSP</sequence>
<comment type="caution">
    <text evidence="10">The sequence shown here is derived from an EMBL/GenBank/DDBJ whole genome shotgun (WGS) entry which is preliminary data.</text>
</comment>
<dbReference type="EMBL" id="JANPWB010000003">
    <property type="protein sequence ID" value="KAJ1200998.1"/>
    <property type="molecule type" value="Genomic_DNA"/>
</dbReference>
<dbReference type="Pfam" id="PF05724">
    <property type="entry name" value="TPMT"/>
    <property type="match status" value="1"/>
</dbReference>
<keyword evidence="6" id="KW-0489">Methyltransferase</keyword>
<feature type="region of interest" description="Disordered" evidence="9">
    <location>
        <begin position="1"/>
        <end position="29"/>
    </location>
</feature>
<keyword evidence="11" id="KW-1185">Reference proteome</keyword>
<dbReference type="PROSITE" id="PS51585">
    <property type="entry name" value="SAM_MT_TPMT"/>
    <property type="match status" value="1"/>
</dbReference>
<dbReference type="SUPFAM" id="SSF53335">
    <property type="entry name" value="S-adenosyl-L-methionine-dependent methyltransferases"/>
    <property type="match status" value="1"/>
</dbReference>
<name>A0AAV7VI35_PLEWA</name>
<evidence type="ECO:0000256" key="9">
    <source>
        <dbReference type="SAM" id="MobiDB-lite"/>
    </source>
</evidence>
<dbReference type="InterPro" id="IPR029063">
    <property type="entry name" value="SAM-dependent_MTases_sf"/>
</dbReference>
<evidence type="ECO:0000256" key="6">
    <source>
        <dbReference type="ARBA" id="ARBA00022603"/>
    </source>
</evidence>
<comment type="subcellular location">
    <subcellularLocation>
        <location evidence="2">Cytoplasm</location>
    </subcellularLocation>
</comment>
<organism evidence="10 11">
    <name type="scientific">Pleurodeles waltl</name>
    <name type="common">Iberian ribbed newt</name>
    <dbReference type="NCBI Taxonomy" id="8319"/>
    <lineage>
        <taxon>Eukaryota</taxon>
        <taxon>Metazoa</taxon>
        <taxon>Chordata</taxon>
        <taxon>Craniata</taxon>
        <taxon>Vertebrata</taxon>
        <taxon>Euteleostomi</taxon>
        <taxon>Amphibia</taxon>
        <taxon>Batrachia</taxon>
        <taxon>Caudata</taxon>
        <taxon>Salamandroidea</taxon>
        <taxon>Salamandridae</taxon>
        <taxon>Pleurodelinae</taxon>
        <taxon>Pleurodeles</taxon>
    </lineage>
</organism>
<evidence type="ECO:0000256" key="4">
    <source>
        <dbReference type="ARBA" id="ARBA00011905"/>
    </source>
</evidence>
<dbReference type="FunFam" id="3.40.50.150:FF:000101">
    <property type="entry name" value="Thiopurine S-methyltransferase"/>
    <property type="match status" value="1"/>
</dbReference>
<reference evidence="10" key="1">
    <citation type="journal article" date="2022" name="bioRxiv">
        <title>Sequencing and chromosome-scale assembly of the giantPleurodeles waltlgenome.</title>
        <authorList>
            <person name="Brown T."/>
            <person name="Elewa A."/>
            <person name="Iarovenko S."/>
            <person name="Subramanian E."/>
            <person name="Araus A.J."/>
            <person name="Petzold A."/>
            <person name="Susuki M."/>
            <person name="Suzuki K.-i.T."/>
            <person name="Hayashi T."/>
            <person name="Toyoda A."/>
            <person name="Oliveira C."/>
            <person name="Osipova E."/>
            <person name="Leigh N.D."/>
            <person name="Simon A."/>
            <person name="Yun M.H."/>
        </authorList>
    </citation>
    <scope>NUCLEOTIDE SEQUENCE</scope>
    <source>
        <strain evidence="10">20211129_DDA</strain>
        <tissue evidence="10">Liver</tissue>
    </source>
</reference>
<evidence type="ECO:0000256" key="1">
    <source>
        <dbReference type="ARBA" id="ARBA00000903"/>
    </source>
</evidence>
<comment type="catalytic activity">
    <reaction evidence="1">
        <text>S-adenosyl-L-methionine + a thiopurine = S-adenosyl-L-homocysteine + a thiopurine S-methylether.</text>
        <dbReference type="EC" id="2.1.1.67"/>
    </reaction>
</comment>
<evidence type="ECO:0000256" key="7">
    <source>
        <dbReference type="ARBA" id="ARBA00022679"/>
    </source>
</evidence>
<proteinExistence type="inferred from homology"/>
<keyword evidence="7" id="KW-0808">Transferase</keyword>
<evidence type="ECO:0000256" key="8">
    <source>
        <dbReference type="ARBA" id="ARBA00022691"/>
    </source>
</evidence>
<dbReference type="GO" id="GO:0005737">
    <property type="term" value="C:cytoplasm"/>
    <property type="evidence" value="ECO:0007669"/>
    <property type="project" value="UniProtKB-SubCell"/>
</dbReference>
<dbReference type="GO" id="GO:0008119">
    <property type="term" value="F:thiopurine S-methyltransferase activity"/>
    <property type="evidence" value="ECO:0007669"/>
    <property type="project" value="UniProtKB-EC"/>
</dbReference>
<dbReference type="PANTHER" id="PTHR10259">
    <property type="entry name" value="THIOPURINE S-METHYLTRANSFERASE"/>
    <property type="match status" value="1"/>
</dbReference>
<comment type="similarity">
    <text evidence="3">Belongs to the class I-like SAM-binding methyltransferase superfamily. TPMT family.</text>
</comment>
<evidence type="ECO:0000256" key="3">
    <source>
        <dbReference type="ARBA" id="ARBA00008145"/>
    </source>
</evidence>
<dbReference type="Proteomes" id="UP001066276">
    <property type="component" value="Chromosome 2_1"/>
</dbReference>
<dbReference type="GO" id="GO:0032259">
    <property type="term" value="P:methylation"/>
    <property type="evidence" value="ECO:0007669"/>
    <property type="project" value="UniProtKB-KW"/>
</dbReference>
<accession>A0AAV7VI35</accession>
<evidence type="ECO:0000313" key="10">
    <source>
        <dbReference type="EMBL" id="KAJ1200998.1"/>
    </source>
</evidence>
<dbReference type="EC" id="2.1.1.67" evidence="4"/>
<evidence type="ECO:0000256" key="2">
    <source>
        <dbReference type="ARBA" id="ARBA00004496"/>
    </source>
</evidence>
<dbReference type="InterPro" id="IPR008854">
    <property type="entry name" value="TPMT"/>
</dbReference>
<dbReference type="Gene3D" id="3.40.50.150">
    <property type="entry name" value="Vaccinia Virus protein VP39"/>
    <property type="match status" value="1"/>
</dbReference>
<gene>
    <name evidence="10" type="ORF">NDU88_004815</name>
</gene>
<protein>
    <recommendedName>
        <fullName evidence="4">thiopurine S-methyltransferase</fullName>
        <ecNumber evidence="4">2.1.1.67</ecNumber>
    </recommendedName>
</protein>
<keyword evidence="8" id="KW-0949">S-adenosyl-L-methionine</keyword>
<evidence type="ECO:0000313" key="11">
    <source>
        <dbReference type="Proteomes" id="UP001066276"/>
    </source>
</evidence>